<keyword evidence="3" id="KW-0378">Hydrolase</keyword>
<organism evidence="7">
    <name type="scientific">Mycobacterium triplex</name>
    <dbReference type="NCBI Taxonomy" id="47839"/>
    <lineage>
        <taxon>Bacteria</taxon>
        <taxon>Bacillati</taxon>
        <taxon>Actinomycetota</taxon>
        <taxon>Actinomycetes</taxon>
        <taxon>Mycobacteriales</taxon>
        <taxon>Mycobacteriaceae</taxon>
        <taxon>Mycobacterium</taxon>
        <taxon>Mycobacterium simiae complex</taxon>
    </lineage>
</organism>
<feature type="region of interest" description="Disordered" evidence="5">
    <location>
        <begin position="215"/>
        <end position="250"/>
    </location>
</feature>
<evidence type="ECO:0000256" key="3">
    <source>
        <dbReference type="ARBA" id="ARBA00022801"/>
    </source>
</evidence>
<dbReference type="Proteomes" id="UP000193710">
    <property type="component" value="Unassembled WGS sequence"/>
</dbReference>
<dbReference type="SUPFAM" id="SSF54001">
    <property type="entry name" value="Cysteine proteinases"/>
    <property type="match status" value="1"/>
</dbReference>
<protein>
    <submittedName>
        <fullName evidence="7">NLP/P60 protein</fullName>
    </submittedName>
</protein>
<dbReference type="GO" id="GO:0006508">
    <property type="term" value="P:proteolysis"/>
    <property type="evidence" value="ECO:0007669"/>
    <property type="project" value="UniProtKB-KW"/>
</dbReference>
<dbReference type="PANTHER" id="PTHR47359">
    <property type="entry name" value="PEPTIDOGLYCAN DL-ENDOPEPTIDASE CWLO"/>
    <property type="match status" value="1"/>
</dbReference>
<dbReference type="InterPro" id="IPR000064">
    <property type="entry name" value="NLP_P60_dom"/>
</dbReference>
<evidence type="ECO:0000313" key="8">
    <source>
        <dbReference type="EMBL" id="ORX03261.1"/>
    </source>
</evidence>
<evidence type="ECO:0000259" key="6">
    <source>
        <dbReference type="PROSITE" id="PS51935"/>
    </source>
</evidence>
<evidence type="ECO:0000313" key="7">
    <source>
        <dbReference type="EMBL" id="CDO91255.1"/>
    </source>
</evidence>
<dbReference type="AlphaFoldDB" id="A0A024K5E0"/>
<reference evidence="7" key="2">
    <citation type="submission" date="2014-04" db="EMBL/GenBank/DDBJ databases">
        <authorList>
            <person name="Urmite Genomes U."/>
        </authorList>
    </citation>
    <scope>NUCLEOTIDE SEQUENCE</scope>
    <source>
        <strain evidence="7">DSM 44626</strain>
    </source>
</reference>
<evidence type="ECO:0000256" key="1">
    <source>
        <dbReference type="ARBA" id="ARBA00007074"/>
    </source>
</evidence>
<evidence type="ECO:0000313" key="9">
    <source>
        <dbReference type="Proteomes" id="UP000193710"/>
    </source>
</evidence>
<dbReference type="Gene3D" id="3.90.1720.10">
    <property type="entry name" value="endopeptidase domain like (from Nostoc punctiforme)"/>
    <property type="match status" value="1"/>
</dbReference>
<dbReference type="Proteomes" id="UP000028880">
    <property type="component" value="Unassembled WGS sequence"/>
</dbReference>
<dbReference type="EMBL" id="HG964447">
    <property type="protein sequence ID" value="CDO91255.1"/>
    <property type="molecule type" value="Genomic_DNA"/>
</dbReference>
<reference evidence="7" key="1">
    <citation type="journal article" date="2014" name="Genome Announc.">
        <title>Draft Genome Sequence of Mycobacterium triplex DSM 44626.</title>
        <authorList>
            <person name="Sassi M."/>
            <person name="Croce O."/>
            <person name="Robert C."/>
            <person name="Raoult D."/>
            <person name="Drancourt M."/>
        </authorList>
    </citation>
    <scope>NUCLEOTIDE SEQUENCE [LARGE SCALE GENOMIC DNA]</scope>
    <source>
        <strain evidence="7">DSM 44626</strain>
    </source>
</reference>
<accession>A0A024K5E0</accession>
<evidence type="ECO:0000256" key="2">
    <source>
        <dbReference type="ARBA" id="ARBA00022670"/>
    </source>
</evidence>
<feature type="domain" description="NlpC/P60" evidence="6">
    <location>
        <begin position="253"/>
        <end position="378"/>
    </location>
</feature>
<dbReference type="HOGENOM" id="CLU_055280_1_0_11"/>
<dbReference type="InterPro" id="IPR038765">
    <property type="entry name" value="Papain-like_cys_pep_sf"/>
</dbReference>
<dbReference type="EMBL" id="LQPY01000023">
    <property type="protein sequence ID" value="ORX03261.1"/>
    <property type="molecule type" value="Genomic_DNA"/>
</dbReference>
<dbReference type="PROSITE" id="PS51935">
    <property type="entry name" value="NLPC_P60"/>
    <property type="match status" value="1"/>
</dbReference>
<dbReference type="RefSeq" id="WP_051641675.1">
    <property type="nucleotide sequence ID" value="NZ_HG964447.1"/>
</dbReference>
<comment type="similarity">
    <text evidence="1">Belongs to the peptidase C40 family.</text>
</comment>
<evidence type="ECO:0000256" key="4">
    <source>
        <dbReference type="ARBA" id="ARBA00022807"/>
    </source>
</evidence>
<dbReference type="STRING" id="47839.BN973_05662"/>
<keyword evidence="2" id="KW-0645">Protease</keyword>
<keyword evidence="4" id="KW-0788">Thiol protease</keyword>
<gene>
    <name evidence="8" type="ORF">AWC29_00940</name>
    <name evidence="7" type="ORF">BN973_05662</name>
</gene>
<dbReference type="PANTHER" id="PTHR47359:SF3">
    <property type="entry name" value="NLP_P60 DOMAIN-CONTAINING PROTEIN-RELATED"/>
    <property type="match status" value="1"/>
</dbReference>
<keyword evidence="9" id="KW-1185">Reference proteome</keyword>
<sequence>MEPMEWVAIARTVWAHRRKLYAALALLAPFALTALLVIFVVFLGGGAPPATAGLTPQCQHQLQSQGISPDTGVSFGPGPINNGKAVIAAGLQMKVPEKGIIIGLAVGMEESGLRNLANSNVPESMGIPHEGVGHDHKSVGIMQQQPWWGSLRDLMTPGVAAQKFFAKLLKVGGWQNMAPTVAAQAVQGSAFPDAYAAFVTQATAFYRQHLHEVMASSGHPTPPESTKDDSGRDICGVVRDPHAGAPSNLGPGTAAGVAAARAAEAQIGLPYVWGGGNTNGPTGGGFDCSGLVLYAIYQASGHRIVLPHLTYDMVHYGSIVPRTAVQPGDLVFLNPDSRGPGHVAMVVNPTTIVEAQDFGIPVKLSPFPSRFVVIKRVL</sequence>
<reference evidence="8 9" key="3">
    <citation type="submission" date="2016-01" db="EMBL/GenBank/DDBJ databases">
        <title>The new phylogeny of the genus Mycobacterium.</title>
        <authorList>
            <person name="Tarcisio F."/>
            <person name="Conor M."/>
            <person name="Antonella G."/>
            <person name="Elisabetta G."/>
            <person name="Giulia F.S."/>
            <person name="Sara T."/>
            <person name="Anna F."/>
            <person name="Clotilde B."/>
            <person name="Roberto B."/>
            <person name="Veronica D.S."/>
            <person name="Fabio R."/>
            <person name="Monica P."/>
            <person name="Olivier J."/>
            <person name="Enrico T."/>
            <person name="Nicola S."/>
        </authorList>
    </citation>
    <scope>NUCLEOTIDE SEQUENCE [LARGE SCALE GENOMIC DNA]</scope>
    <source>
        <strain evidence="8 9">DSM 44626</strain>
    </source>
</reference>
<dbReference type="eggNOG" id="COG0791">
    <property type="taxonomic scope" value="Bacteria"/>
</dbReference>
<dbReference type="InterPro" id="IPR051794">
    <property type="entry name" value="PG_Endopeptidase_C40"/>
</dbReference>
<dbReference type="GO" id="GO:0008234">
    <property type="term" value="F:cysteine-type peptidase activity"/>
    <property type="evidence" value="ECO:0007669"/>
    <property type="project" value="UniProtKB-KW"/>
</dbReference>
<evidence type="ECO:0000256" key="5">
    <source>
        <dbReference type="SAM" id="MobiDB-lite"/>
    </source>
</evidence>
<name>A0A024K5E0_9MYCO</name>
<dbReference type="Pfam" id="PF00877">
    <property type="entry name" value="NLPC_P60"/>
    <property type="match status" value="1"/>
</dbReference>
<proteinExistence type="inferred from homology"/>